<gene>
    <name evidence="9" type="ORF">SAMN05192542_10621</name>
</gene>
<dbReference type="GO" id="GO:0016491">
    <property type="term" value="F:oxidoreductase activity"/>
    <property type="evidence" value="ECO:0007669"/>
    <property type="project" value="UniProtKB-KW"/>
</dbReference>
<dbReference type="InterPro" id="IPR005117">
    <property type="entry name" value="NiRdtase/SiRdtase_haem-b_fer"/>
</dbReference>
<accession>A0A1H7NQJ4</accession>
<feature type="domain" description="Nitrite/sulphite reductase 4Fe-4S" evidence="7">
    <location>
        <begin position="97"/>
        <end position="234"/>
    </location>
</feature>
<dbReference type="GO" id="GO:0051539">
    <property type="term" value="F:4 iron, 4 sulfur cluster binding"/>
    <property type="evidence" value="ECO:0007669"/>
    <property type="project" value="UniProtKB-KW"/>
</dbReference>
<dbReference type="EMBL" id="FOAJ01000006">
    <property type="protein sequence ID" value="SEL25325.1"/>
    <property type="molecule type" value="Genomic_DNA"/>
</dbReference>
<keyword evidence="4" id="KW-0560">Oxidoreductase</keyword>
<evidence type="ECO:0000259" key="8">
    <source>
        <dbReference type="Pfam" id="PF03460"/>
    </source>
</evidence>
<evidence type="ECO:0000256" key="4">
    <source>
        <dbReference type="ARBA" id="ARBA00023002"/>
    </source>
</evidence>
<dbReference type="SUPFAM" id="SSF56014">
    <property type="entry name" value="Nitrite and sulphite reductase 4Fe-4S domain-like"/>
    <property type="match status" value="2"/>
</dbReference>
<keyword evidence="2" id="KW-0349">Heme</keyword>
<feature type="domain" description="Nitrite/Sulfite reductase ferredoxin-like" evidence="8">
    <location>
        <begin position="277"/>
        <end position="343"/>
    </location>
</feature>
<proteinExistence type="predicted"/>
<dbReference type="GO" id="GO:0020037">
    <property type="term" value="F:heme binding"/>
    <property type="evidence" value="ECO:0007669"/>
    <property type="project" value="InterPro"/>
</dbReference>
<organism evidence="9 10">
    <name type="scientific">Paraburkholderia caballeronis</name>
    <dbReference type="NCBI Taxonomy" id="416943"/>
    <lineage>
        <taxon>Bacteria</taxon>
        <taxon>Pseudomonadati</taxon>
        <taxon>Pseudomonadota</taxon>
        <taxon>Betaproteobacteria</taxon>
        <taxon>Burkholderiales</taxon>
        <taxon>Burkholderiaceae</taxon>
        <taxon>Paraburkholderia</taxon>
    </lineage>
</organism>
<dbReference type="InterPro" id="IPR051329">
    <property type="entry name" value="NIR_SIR_4Fe-4S"/>
</dbReference>
<dbReference type="InterPro" id="IPR006067">
    <property type="entry name" value="NO2/SO3_Rdtase_4Fe4S_dom"/>
</dbReference>
<evidence type="ECO:0000313" key="9">
    <source>
        <dbReference type="EMBL" id="SEL25325.1"/>
    </source>
</evidence>
<keyword evidence="6" id="KW-0411">Iron-sulfur</keyword>
<dbReference type="STRING" id="416943.SAMN05445871_5153"/>
<dbReference type="RefSeq" id="WP_244283918.1">
    <property type="nucleotide sequence ID" value="NZ_FNSR01000002.1"/>
</dbReference>
<feature type="domain" description="Nitrite/Sulfite reductase ferredoxin-like" evidence="8">
    <location>
        <begin position="20"/>
        <end position="77"/>
    </location>
</feature>
<dbReference type="PANTHER" id="PTHR32439:SF9">
    <property type="entry name" value="BLR3264 PROTEIN"/>
    <property type="match status" value="1"/>
</dbReference>
<evidence type="ECO:0000256" key="1">
    <source>
        <dbReference type="ARBA" id="ARBA00022485"/>
    </source>
</evidence>
<dbReference type="Pfam" id="PF03460">
    <property type="entry name" value="NIR_SIR_ferr"/>
    <property type="match status" value="2"/>
</dbReference>
<dbReference type="InterPro" id="IPR012798">
    <property type="entry name" value="Cbl_synth_CobG-like"/>
</dbReference>
<dbReference type="SUPFAM" id="SSF55124">
    <property type="entry name" value="Nitrite/Sulfite reductase N-terminal domain-like"/>
    <property type="match status" value="2"/>
</dbReference>
<dbReference type="GO" id="GO:0046872">
    <property type="term" value="F:metal ion binding"/>
    <property type="evidence" value="ECO:0007669"/>
    <property type="project" value="UniProtKB-KW"/>
</dbReference>
<sequence length="457" mass="47938">MHTSNCPGLLHIVPALDGGICRIRLAGGVLDAAHALALAAAADRHAAGPIELTNRANLQVRGVRAGREADFSAELIAAGLGPGGRCDLDAQAAAALDGVRNVMTSPVAGRDPHASIDTRALAEQILDLLQNEPRFPRLSPKFALLLDGGERLAMLAHPHDIWLAAIADDAARDVRFAFGLAGCPPSNDDAHGNANTTPLGTVRPSQVPALVRALLHTFLDFASSFDGAQRMRDLLAAGHPAEAVWQRASASLDFAPEPAPAGWRRAAADPSLRFGAHRQRDAERWWIGAQPPLGRIDTATLRALADLARRATGSRSLHVTPWQGVLLPDVASRDVADTLASLARLGFACEANAPFARLIACSGSAGCARGLADTRADALALAARLPAKAEVHLSGCRRSCAAAHRAPYTLLAVAPGRYDLYRRNGGTTGFGDRVAHDASIALAAETLDKLVRSTPDV</sequence>
<keyword evidence="3" id="KW-0479">Metal-binding</keyword>
<dbReference type="Pfam" id="PF01077">
    <property type="entry name" value="NIR_SIR"/>
    <property type="match status" value="1"/>
</dbReference>
<evidence type="ECO:0000256" key="2">
    <source>
        <dbReference type="ARBA" id="ARBA00022617"/>
    </source>
</evidence>
<dbReference type="Proteomes" id="UP000199120">
    <property type="component" value="Unassembled WGS sequence"/>
</dbReference>
<keyword evidence="5" id="KW-0408">Iron</keyword>
<dbReference type="NCBIfam" id="TIGR02435">
    <property type="entry name" value="CobG"/>
    <property type="match status" value="1"/>
</dbReference>
<keyword evidence="1" id="KW-0004">4Fe-4S</keyword>
<reference evidence="10" key="1">
    <citation type="submission" date="2016-10" db="EMBL/GenBank/DDBJ databases">
        <authorList>
            <person name="Varghese N."/>
            <person name="Submissions S."/>
        </authorList>
    </citation>
    <scope>NUCLEOTIDE SEQUENCE [LARGE SCALE GENOMIC DNA]</scope>
    <source>
        <strain evidence="10">LMG 26416</strain>
    </source>
</reference>
<protein>
    <submittedName>
        <fullName evidence="9">Precorrin-3B synthase</fullName>
    </submittedName>
</protein>
<dbReference type="InterPro" id="IPR036136">
    <property type="entry name" value="Nit/Sulf_reduc_fer-like_dom_sf"/>
</dbReference>
<dbReference type="InterPro" id="IPR045854">
    <property type="entry name" value="NO2/SO3_Rdtase_4Fe4S_sf"/>
</dbReference>
<dbReference type="Gene3D" id="3.90.480.10">
    <property type="entry name" value="Sulfite Reductase Hemoprotein,Domain 2"/>
    <property type="match status" value="1"/>
</dbReference>
<keyword evidence="10" id="KW-1185">Reference proteome</keyword>
<dbReference type="AlphaFoldDB" id="A0A1H7NQJ4"/>
<evidence type="ECO:0000313" key="10">
    <source>
        <dbReference type="Proteomes" id="UP000199120"/>
    </source>
</evidence>
<dbReference type="PANTHER" id="PTHR32439">
    <property type="entry name" value="FERREDOXIN--NITRITE REDUCTASE, CHLOROPLASTIC"/>
    <property type="match status" value="1"/>
</dbReference>
<evidence type="ECO:0000256" key="5">
    <source>
        <dbReference type="ARBA" id="ARBA00023004"/>
    </source>
</evidence>
<evidence type="ECO:0000256" key="3">
    <source>
        <dbReference type="ARBA" id="ARBA00022723"/>
    </source>
</evidence>
<dbReference type="Gene3D" id="3.30.413.10">
    <property type="entry name" value="Sulfite Reductase Hemoprotein, domain 1"/>
    <property type="match status" value="2"/>
</dbReference>
<name>A0A1H7NQJ4_9BURK</name>
<evidence type="ECO:0000256" key="6">
    <source>
        <dbReference type="ARBA" id="ARBA00023014"/>
    </source>
</evidence>
<evidence type="ECO:0000259" key="7">
    <source>
        <dbReference type="Pfam" id="PF01077"/>
    </source>
</evidence>